<keyword evidence="2" id="KW-1185">Reference proteome</keyword>
<evidence type="ECO:0000313" key="2">
    <source>
        <dbReference type="Proteomes" id="UP000462014"/>
    </source>
</evidence>
<accession>A0A7K1SX63</accession>
<dbReference type="Proteomes" id="UP000462014">
    <property type="component" value="Unassembled WGS sequence"/>
</dbReference>
<dbReference type="EMBL" id="WPIK01000008">
    <property type="protein sequence ID" value="MVN21902.1"/>
    <property type="molecule type" value="Genomic_DNA"/>
</dbReference>
<proteinExistence type="predicted"/>
<sequence>MKNYDTLLDALKDIVERGYTEDFNIDDENDALEDREKKIKMTADEFEIDEFHRFEGATNPSDMSILYAISSPKFNIKGSLVSAYGTYSENQAPTVLAKLHHYQVNKNL</sequence>
<evidence type="ECO:0000313" key="1">
    <source>
        <dbReference type="EMBL" id="MVN21902.1"/>
    </source>
</evidence>
<dbReference type="AlphaFoldDB" id="A0A7K1SX63"/>
<dbReference type="RefSeq" id="WP_157566651.1">
    <property type="nucleotide sequence ID" value="NZ_WPIK01000008.1"/>
</dbReference>
<name>A0A7K1SX63_9SPHI</name>
<gene>
    <name evidence="1" type="ORF">GO621_10170</name>
</gene>
<comment type="caution">
    <text evidence="1">The sequence shown here is derived from an EMBL/GenBank/DDBJ whole genome shotgun (WGS) entry which is preliminary data.</text>
</comment>
<organism evidence="1 2">
    <name type="scientific">Mucilaginibacter arboris</name>
    <dbReference type="NCBI Taxonomy" id="2682090"/>
    <lineage>
        <taxon>Bacteria</taxon>
        <taxon>Pseudomonadati</taxon>
        <taxon>Bacteroidota</taxon>
        <taxon>Sphingobacteriia</taxon>
        <taxon>Sphingobacteriales</taxon>
        <taxon>Sphingobacteriaceae</taxon>
        <taxon>Mucilaginibacter</taxon>
    </lineage>
</organism>
<protein>
    <submittedName>
        <fullName evidence="1">Phosphoribosylpyrophosphate synthetase</fullName>
    </submittedName>
</protein>
<reference evidence="1 2" key="1">
    <citation type="submission" date="2019-12" db="EMBL/GenBank/DDBJ databases">
        <title>Mucilaginibacter sp. HMF7410 genome sequencing and assembly.</title>
        <authorList>
            <person name="Kang H."/>
            <person name="Cha I."/>
            <person name="Kim H."/>
            <person name="Joh K."/>
        </authorList>
    </citation>
    <scope>NUCLEOTIDE SEQUENCE [LARGE SCALE GENOMIC DNA]</scope>
    <source>
        <strain evidence="1 2">HMF7410</strain>
    </source>
</reference>